<dbReference type="Proteomes" id="UP000637643">
    <property type="component" value="Unassembled WGS sequence"/>
</dbReference>
<evidence type="ECO:0000256" key="1">
    <source>
        <dbReference type="SAM" id="MobiDB-lite"/>
    </source>
</evidence>
<sequence length="255" mass="28684">MNISLMPRQWSPQTSGSLTQLQSESRSQGKKGMQDNELQKLQEHQLKLKEHRSNYLTQAMEKNTSPEVIKAELEQIDMQIQDIEKTIQKQLMEDKQKSLGMDEERKQDVQKGIAEKKERYEKEANPVHPGVASTYTMNAVLSGNIQIKQSSSIKLAQLTLQSEAKSWEHSDMEKSMKLKAKAEGLNDKLMGTATEINEHLLAGLEKDVKAEGSKTNIPPSSQGTIHEDKQQELQAYEAVKKGNKETTGVLLDIIA</sequence>
<proteinExistence type="predicted"/>
<reference evidence="2" key="1">
    <citation type="journal article" date="2014" name="Int. J. Syst. Evol. Microbiol.">
        <title>Complete genome sequence of Corynebacterium casei LMG S-19264T (=DSM 44701T), isolated from a smear-ripened cheese.</title>
        <authorList>
            <consortium name="US DOE Joint Genome Institute (JGI-PGF)"/>
            <person name="Walter F."/>
            <person name="Albersmeier A."/>
            <person name="Kalinowski J."/>
            <person name="Ruckert C."/>
        </authorList>
    </citation>
    <scope>NUCLEOTIDE SEQUENCE</scope>
    <source>
        <strain evidence="2">CGMCC 1.16134</strain>
    </source>
</reference>
<dbReference type="EMBL" id="BMKR01000004">
    <property type="protein sequence ID" value="GGF67402.1"/>
    <property type="molecule type" value="Genomic_DNA"/>
</dbReference>
<keyword evidence="3" id="KW-1185">Reference proteome</keyword>
<accession>A0A917C168</accession>
<dbReference type="AlphaFoldDB" id="A0A917C168"/>
<gene>
    <name evidence="2" type="ORF">GCM10010912_10470</name>
</gene>
<name>A0A917C168_9BACL</name>
<feature type="compositionally biased region" description="Polar residues" evidence="1">
    <location>
        <begin position="10"/>
        <end position="26"/>
    </location>
</feature>
<evidence type="ECO:0000313" key="3">
    <source>
        <dbReference type="Proteomes" id="UP000637643"/>
    </source>
</evidence>
<feature type="region of interest" description="Disordered" evidence="1">
    <location>
        <begin position="1"/>
        <end position="42"/>
    </location>
</feature>
<evidence type="ECO:0000313" key="2">
    <source>
        <dbReference type="EMBL" id="GGF67402.1"/>
    </source>
</evidence>
<organism evidence="2 3">
    <name type="scientific">Paenibacillus albidus</name>
    <dbReference type="NCBI Taxonomy" id="2041023"/>
    <lineage>
        <taxon>Bacteria</taxon>
        <taxon>Bacillati</taxon>
        <taxon>Bacillota</taxon>
        <taxon>Bacilli</taxon>
        <taxon>Bacillales</taxon>
        <taxon>Paenibacillaceae</taxon>
        <taxon>Paenibacillus</taxon>
    </lineage>
</organism>
<dbReference type="RefSeq" id="WP_189022691.1">
    <property type="nucleotide sequence ID" value="NZ_BMKR01000004.1"/>
</dbReference>
<comment type="caution">
    <text evidence="2">The sequence shown here is derived from an EMBL/GenBank/DDBJ whole genome shotgun (WGS) entry which is preliminary data.</text>
</comment>
<feature type="compositionally biased region" description="Basic and acidic residues" evidence="1">
    <location>
        <begin position="32"/>
        <end position="42"/>
    </location>
</feature>
<protein>
    <submittedName>
        <fullName evidence="2">Uncharacterized protein</fullName>
    </submittedName>
</protein>
<reference evidence="2" key="2">
    <citation type="submission" date="2020-09" db="EMBL/GenBank/DDBJ databases">
        <authorList>
            <person name="Sun Q."/>
            <person name="Zhou Y."/>
        </authorList>
    </citation>
    <scope>NUCLEOTIDE SEQUENCE</scope>
    <source>
        <strain evidence="2">CGMCC 1.16134</strain>
    </source>
</reference>